<protein>
    <recommendedName>
        <fullName evidence="4">BNR repeat-containing family member</fullName>
    </recommendedName>
</protein>
<evidence type="ECO:0000256" key="1">
    <source>
        <dbReference type="SAM" id="MobiDB-lite"/>
    </source>
</evidence>
<evidence type="ECO:0008006" key="4">
    <source>
        <dbReference type="Google" id="ProtNLM"/>
    </source>
</evidence>
<dbReference type="RefSeq" id="WP_343936703.1">
    <property type="nucleotide sequence ID" value="NZ_BAAABU010000015.1"/>
</dbReference>
<reference evidence="3" key="1">
    <citation type="journal article" date="2019" name="Int. J. Syst. Evol. Microbiol.">
        <title>The Global Catalogue of Microorganisms (GCM) 10K type strain sequencing project: providing services to taxonomists for standard genome sequencing and annotation.</title>
        <authorList>
            <consortium name="The Broad Institute Genomics Platform"/>
            <consortium name="The Broad Institute Genome Sequencing Center for Infectious Disease"/>
            <person name="Wu L."/>
            <person name="Ma J."/>
        </authorList>
    </citation>
    <scope>NUCLEOTIDE SEQUENCE [LARGE SCALE GENOMIC DNA]</scope>
    <source>
        <strain evidence="3">JCM 3380</strain>
    </source>
</reference>
<evidence type="ECO:0000313" key="3">
    <source>
        <dbReference type="Proteomes" id="UP001500416"/>
    </source>
</evidence>
<sequence length="455" mass="51238">MKTRTRQISATSIQIEVADLEQGAPWSDMVGGEPKVTADSAWWGYELYLNRYAVRAFDLMLEVIEAAAKLLPEPADVMVEAYVYTRKFWIEAVTHHGETGCKITSPWAVPGALVPSSWDDGEDEQPPAPPEPSLKWTVYDLETGQWSPQRELSGYHSADRPAVTVYRLPDGHDELLCVHRGGKLDERLLYTTYDTASRQWLEDTPVPGHRSRAEPAITTLRWNQHVLCVYCTPSGGTPELRYDIWRGNHWYGDQAISTPVRSHIPPAVASGYVLFADADRDGRLCYLPYNHNPGNDWIRWGDTAVEVPGAKTKHPPVAAWLGNLLVVMYRPTEAPDRMRYIVGSRIGPGPFYRLAWEEPQTFPARHSDATPSLWTHDDVLYCLRRGPGDDDHLYLMEGRRAEQQFGVVLWGQDEQLPDEHRSTAGAALCFVTEQQAAKGQLLCLYKGNDESRPAS</sequence>
<organism evidence="2 3">
    <name type="scientific">Saccharothrix mutabilis subsp. mutabilis</name>
    <dbReference type="NCBI Taxonomy" id="66855"/>
    <lineage>
        <taxon>Bacteria</taxon>
        <taxon>Bacillati</taxon>
        <taxon>Actinomycetota</taxon>
        <taxon>Actinomycetes</taxon>
        <taxon>Pseudonocardiales</taxon>
        <taxon>Pseudonocardiaceae</taxon>
        <taxon>Saccharothrix</taxon>
    </lineage>
</organism>
<dbReference type="SUPFAM" id="SSF89372">
    <property type="entry name" value="Fucose-specific lectin"/>
    <property type="match status" value="1"/>
</dbReference>
<proteinExistence type="predicted"/>
<gene>
    <name evidence="2" type="ORF">GCM10010492_53940</name>
</gene>
<name>A0ABP3DZ03_9PSEU</name>
<feature type="region of interest" description="Disordered" evidence="1">
    <location>
        <begin position="115"/>
        <end position="134"/>
    </location>
</feature>
<evidence type="ECO:0000313" key="2">
    <source>
        <dbReference type="EMBL" id="GAA0247472.1"/>
    </source>
</evidence>
<keyword evidence="3" id="KW-1185">Reference proteome</keyword>
<comment type="caution">
    <text evidence="2">The sequence shown here is derived from an EMBL/GenBank/DDBJ whole genome shotgun (WGS) entry which is preliminary data.</text>
</comment>
<dbReference type="Proteomes" id="UP001500416">
    <property type="component" value="Unassembled WGS sequence"/>
</dbReference>
<accession>A0ABP3DZ03</accession>
<dbReference type="EMBL" id="BAAABU010000015">
    <property type="protein sequence ID" value="GAA0247472.1"/>
    <property type="molecule type" value="Genomic_DNA"/>
</dbReference>